<keyword evidence="2 5" id="KW-0540">Nuclease</keyword>
<evidence type="ECO:0000259" key="7">
    <source>
        <dbReference type="Pfam" id="PF02601"/>
    </source>
</evidence>
<comment type="subcellular location">
    <subcellularLocation>
        <location evidence="5 6">Cytoplasm</location>
    </subcellularLocation>
</comment>
<dbReference type="InterPro" id="IPR020579">
    <property type="entry name" value="Exonuc_VII_lsu_C"/>
</dbReference>
<dbReference type="GO" id="GO:0009318">
    <property type="term" value="C:exodeoxyribonuclease VII complex"/>
    <property type="evidence" value="ECO:0007669"/>
    <property type="project" value="UniProtKB-UniRule"/>
</dbReference>
<comment type="caution">
    <text evidence="9">The sequence shown here is derived from an EMBL/GenBank/DDBJ whole genome shotgun (WGS) entry which is preliminary data.</text>
</comment>
<keyword evidence="1 5" id="KW-0963">Cytoplasm</keyword>
<dbReference type="GO" id="GO:0005737">
    <property type="term" value="C:cytoplasm"/>
    <property type="evidence" value="ECO:0007669"/>
    <property type="project" value="UniProtKB-SubCell"/>
</dbReference>
<dbReference type="HAMAP" id="MF_00378">
    <property type="entry name" value="Exonuc_7_L"/>
    <property type="match status" value="1"/>
</dbReference>
<evidence type="ECO:0000256" key="2">
    <source>
        <dbReference type="ARBA" id="ARBA00022722"/>
    </source>
</evidence>
<dbReference type="GO" id="GO:0008855">
    <property type="term" value="F:exodeoxyribonuclease VII activity"/>
    <property type="evidence" value="ECO:0007669"/>
    <property type="project" value="UniProtKB-UniRule"/>
</dbReference>
<dbReference type="GO" id="GO:0006308">
    <property type="term" value="P:DNA catabolic process"/>
    <property type="evidence" value="ECO:0007669"/>
    <property type="project" value="UniProtKB-UniRule"/>
</dbReference>
<feature type="domain" description="Exonuclease VII large subunit C-terminal" evidence="7">
    <location>
        <begin position="125"/>
        <end position="437"/>
    </location>
</feature>
<comment type="subunit">
    <text evidence="5">Heterooligomer composed of large and small subunits.</text>
</comment>
<evidence type="ECO:0000313" key="10">
    <source>
        <dbReference type="Proteomes" id="UP000824133"/>
    </source>
</evidence>
<dbReference type="EMBL" id="DXCP01000059">
    <property type="protein sequence ID" value="HIY80373.1"/>
    <property type="molecule type" value="Genomic_DNA"/>
</dbReference>
<comment type="function">
    <text evidence="5">Bidirectionally degrades single-stranded DNA into large acid-insoluble oligonucleotides, which are then degraded further into small acid-soluble oligonucleotides.</text>
</comment>
<organism evidence="9 10">
    <name type="scientific">Candidatus Olsenella excrementavium</name>
    <dbReference type="NCBI Taxonomy" id="2838709"/>
    <lineage>
        <taxon>Bacteria</taxon>
        <taxon>Bacillati</taxon>
        <taxon>Actinomycetota</taxon>
        <taxon>Coriobacteriia</taxon>
        <taxon>Coriobacteriales</taxon>
        <taxon>Atopobiaceae</taxon>
        <taxon>Olsenella</taxon>
    </lineage>
</organism>
<dbReference type="PANTHER" id="PTHR30008:SF0">
    <property type="entry name" value="EXODEOXYRIBONUCLEASE 7 LARGE SUBUNIT"/>
    <property type="match status" value="1"/>
</dbReference>
<dbReference type="EC" id="3.1.11.6" evidence="5"/>
<keyword evidence="4 5" id="KW-0269">Exonuclease</keyword>
<dbReference type="Pfam" id="PF02601">
    <property type="entry name" value="Exonuc_VII_L"/>
    <property type="match status" value="1"/>
</dbReference>
<dbReference type="Pfam" id="PF13742">
    <property type="entry name" value="tRNA_anti_2"/>
    <property type="match status" value="1"/>
</dbReference>
<evidence type="ECO:0000256" key="4">
    <source>
        <dbReference type="ARBA" id="ARBA00022839"/>
    </source>
</evidence>
<dbReference type="AlphaFoldDB" id="A0A9D1ZCM2"/>
<dbReference type="InterPro" id="IPR025824">
    <property type="entry name" value="OB-fold_nuc-bd_dom"/>
</dbReference>
<evidence type="ECO:0000256" key="5">
    <source>
        <dbReference type="HAMAP-Rule" id="MF_00378"/>
    </source>
</evidence>
<dbReference type="PANTHER" id="PTHR30008">
    <property type="entry name" value="EXODEOXYRIBONUCLEASE 7 LARGE SUBUNIT"/>
    <property type="match status" value="1"/>
</dbReference>
<dbReference type="GO" id="GO:0003676">
    <property type="term" value="F:nucleic acid binding"/>
    <property type="evidence" value="ECO:0007669"/>
    <property type="project" value="InterPro"/>
</dbReference>
<keyword evidence="3 5" id="KW-0378">Hydrolase</keyword>
<evidence type="ECO:0000256" key="3">
    <source>
        <dbReference type="ARBA" id="ARBA00022801"/>
    </source>
</evidence>
<sequence>MSEPSQPLSVSDAVALAKGAVSAWPTLVVNGEVSGFRGPNARSGHCYFDVKDDGASMSVIVWRGTAQKMGFELRDGLSVQLTGKFDVYKASGRLSFVASKVEAAGEGLLRQQVAELARALEREGLMDPSRKRHVPAFCSRVCVVTSLSGSVIEDVKRTLARRNPLVEIDVVGCSVQGAGAPATIVRALATAAASRPDAVLLVRGGGSFEDLMCFNDEGLARAIAACPVPVVTGIGHEPDTTIADMVADRRASTPTAAAESVAPAIDEVERQMLQRQVRLGRAMSAALEFRRQRMESAARIMAGSVEADLSRRRVALEALGGRGCLVDPLSSLRARGAGLLQTEQRLHDAIPRALALRGERCSQAAERLADAGGRLLRPAETTLARLAASLDALSPLSVLARGYAIARNSSGHVIKDVSGLAPGDEVRVLLGRGSFEARVNVVHEDRA</sequence>
<evidence type="ECO:0000256" key="6">
    <source>
        <dbReference type="RuleBase" id="RU004355"/>
    </source>
</evidence>
<reference evidence="9" key="2">
    <citation type="submission" date="2021-04" db="EMBL/GenBank/DDBJ databases">
        <authorList>
            <person name="Gilroy R."/>
        </authorList>
    </citation>
    <scope>NUCLEOTIDE SEQUENCE</scope>
    <source>
        <strain evidence="9">ChiHjej10B9-743</strain>
    </source>
</reference>
<reference evidence="9" key="1">
    <citation type="journal article" date="2021" name="PeerJ">
        <title>Extensive microbial diversity within the chicken gut microbiome revealed by metagenomics and culture.</title>
        <authorList>
            <person name="Gilroy R."/>
            <person name="Ravi A."/>
            <person name="Getino M."/>
            <person name="Pursley I."/>
            <person name="Horton D.L."/>
            <person name="Alikhan N.F."/>
            <person name="Baker D."/>
            <person name="Gharbi K."/>
            <person name="Hall N."/>
            <person name="Watson M."/>
            <person name="Adriaenssens E.M."/>
            <person name="Foster-Nyarko E."/>
            <person name="Jarju S."/>
            <person name="Secka A."/>
            <person name="Antonio M."/>
            <person name="Oren A."/>
            <person name="Chaudhuri R.R."/>
            <person name="La Ragione R."/>
            <person name="Hildebrand F."/>
            <person name="Pallen M.J."/>
        </authorList>
    </citation>
    <scope>NUCLEOTIDE SEQUENCE</scope>
    <source>
        <strain evidence="9">ChiHjej10B9-743</strain>
    </source>
</reference>
<gene>
    <name evidence="5 9" type="primary">xseA</name>
    <name evidence="9" type="ORF">IAA42_08090</name>
</gene>
<dbReference type="NCBIfam" id="TIGR00237">
    <property type="entry name" value="xseA"/>
    <property type="match status" value="1"/>
</dbReference>
<proteinExistence type="inferred from homology"/>
<evidence type="ECO:0000313" key="9">
    <source>
        <dbReference type="EMBL" id="HIY80373.1"/>
    </source>
</evidence>
<dbReference type="InterPro" id="IPR003753">
    <property type="entry name" value="Exonuc_VII_L"/>
</dbReference>
<name>A0A9D1ZCM2_9ACTN</name>
<protein>
    <recommendedName>
        <fullName evidence="5">Exodeoxyribonuclease 7 large subunit</fullName>
        <ecNumber evidence="5">3.1.11.6</ecNumber>
    </recommendedName>
    <alternativeName>
        <fullName evidence="5">Exodeoxyribonuclease VII large subunit</fullName>
        <shortName evidence="5">Exonuclease VII large subunit</shortName>
    </alternativeName>
</protein>
<comment type="catalytic activity">
    <reaction evidence="5 6">
        <text>Exonucleolytic cleavage in either 5'- to 3'- or 3'- to 5'-direction to yield nucleoside 5'-phosphates.</text>
        <dbReference type="EC" id="3.1.11.6"/>
    </reaction>
</comment>
<evidence type="ECO:0000256" key="1">
    <source>
        <dbReference type="ARBA" id="ARBA00022490"/>
    </source>
</evidence>
<comment type="similarity">
    <text evidence="5 6">Belongs to the XseA family.</text>
</comment>
<accession>A0A9D1ZCM2</accession>
<dbReference type="Proteomes" id="UP000824133">
    <property type="component" value="Unassembled WGS sequence"/>
</dbReference>
<evidence type="ECO:0000259" key="8">
    <source>
        <dbReference type="Pfam" id="PF13742"/>
    </source>
</evidence>
<feature type="domain" description="OB-fold nucleic acid binding" evidence="8">
    <location>
        <begin position="9"/>
        <end position="101"/>
    </location>
</feature>
<dbReference type="CDD" id="cd04489">
    <property type="entry name" value="ExoVII_LU_OBF"/>
    <property type="match status" value="1"/>
</dbReference>